<evidence type="ECO:0000313" key="3">
    <source>
        <dbReference type="Proteomes" id="UP000245124"/>
    </source>
</evidence>
<dbReference type="AlphaFoldDB" id="A0A2R5FVS3"/>
<dbReference type="Pfam" id="PF18480">
    <property type="entry name" value="DUF5615"/>
    <property type="match status" value="1"/>
</dbReference>
<comment type="caution">
    <text evidence="2">The sequence shown here is derived from an EMBL/GenBank/DDBJ whole genome shotgun (WGS) entry which is preliminary data.</text>
</comment>
<protein>
    <recommendedName>
        <fullName evidence="1">DUF5615 domain-containing protein</fullName>
    </recommendedName>
</protein>
<dbReference type="EMBL" id="BDUD01000001">
    <property type="protein sequence ID" value="GBG19931.1"/>
    <property type="molecule type" value="Genomic_DNA"/>
</dbReference>
<dbReference type="InterPro" id="IPR041049">
    <property type="entry name" value="DUF5615"/>
</dbReference>
<evidence type="ECO:0000259" key="1">
    <source>
        <dbReference type="Pfam" id="PF18480"/>
    </source>
</evidence>
<gene>
    <name evidence="2" type="ORF">NIES4072_36000</name>
</gene>
<dbReference type="RefSeq" id="WP_109009661.1">
    <property type="nucleotide sequence ID" value="NZ_BDUD01000001.1"/>
</dbReference>
<dbReference type="Proteomes" id="UP000245124">
    <property type="component" value="Unassembled WGS sequence"/>
</dbReference>
<reference evidence="2 3" key="1">
    <citation type="submission" date="2017-06" db="EMBL/GenBank/DDBJ databases">
        <title>Genome sequencing of cyanobaciteial culture collection at National Institute for Environmental Studies (NIES).</title>
        <authorList>
            <person name="Hirose Y."/>
            <person name="Shimura Y."/>
            <person name="Fujisawa T."/>
            <person name="Nakamura Y."/>
            <person name="Kawachi M."/>
        </authorList>
    </citation>
    <scope>NUCLEOTIDE SEQUENCE [LARGE SCALE GENOMIC DNA]</scope>
    <source>
        <strain evidence="2 3">NIES-4072</strain>
    </source>
</reference>
<evidence type="ECO:0000313" key="2">
    <source>
        <dbReference type="EMBL" id="GBG19931.1"/>
    </source>
</evidence>
<keyword evidence="3" id="KW-1185">Reference proteome</keyword>
<dbReference type="OrthoDB" id="3216372at2"/>
<accession>A0A2R5FVS3</accession>
<sequence length="123" mass="13953">MSQICFYLDEDAGKKSLANGLRNAGIDVMTTAEADRLGSSDASQLIWAMEQRRVIYSFNVGDFCRLHKAYLEQQQKHSGIVLAPKQSYSIGEQLRGLLKLVESMKAEDMANQLVFLRKYIENF</sequence>
<feature type="domain" description="DUF5615" evidence="1">
    <location>
        <begin position="6"/>
        <end position="118"/>
    </location>
</feature>
<proteinExistence type="predicted"/>
<organism evidence="2 3">
    <name type="scientific">Nostoc commune NIES-4072</name>
    <dbReference type="NCBI Taxonomy" id="2005467"/>
    <lineage>
        <taxon>Bacteria</taxon>
        <taxon>Bacillati</taxon>
        <taxon>Cyanobacteriota</taxon>
        <taxon>Cyanophyceae</taxon>
        <taxon>Nostocales</taxon>
        <taxon>Nostocaceae</taxon>
        <taxon>Nostoc</taxon>
    </lineage>
</organism>
<name>A0A2R5FVS3_NOSCO</name>